<proteinExistence type="predicted"/>
<protein>
    <submittedName>
        <fullName evidence="2">Uncharacterized protein</fullName>
    </submittedName>
</protein>
<gene>
    <name evidence="2" type="ORF">Z518_05675</name>
</gene>
<reference evidence="2 3" key="1">
    <citation type="submission" date="2015-01" db="EMBL/GenBank/DDBJ databases">
        <title>The Genome Sequence of Rhinocladiella mackenzie CBS 650.93.</title>
        <authorList>
            <consortium name="The Broad Institute Genomics Platform"/>
            <person name="Cuomo C."/>
            <person name="de Hoog S."/>
            <person name="Gorbushina A."/>
            <person name="Stielow B."/>
            <person name="Teixiera M."/>
            <person name="Abouelleil A."/>
            <person name="Chapman S.B."/>
            <person name="Priest M."/>
            <person name="Young S.K."/>
            <person name="Wortman J."/>
            <person name="Nusbaum C."/>
            <person name="Birren B."/>
        </authorList>
    </citation>
    <scope>NUCLEOTIDE SEQUENCE [LARGE SCALE GENOMIC DNA]</scope>
    <source>
        <strain evidence="2 3">CBS 650.93</strain>
    </source>
</reference>
<feature type="region of interest" description="Disordered" evidence="1">
    <location>
        <begin position="1"/>
        <end position="42"/>
    </location>
</feature>
<dbReference type="Proteomes" id="UP000053617">
    <property type="component" value="Unassembled WGS sequence"/>
</dbReference>
<dbReference type="GeneID" id="25293746"/>
<accession>A0A0D2IG88</accession>
<evidence type="ECO:0000313" key="2">
    <source>
        <dbReference type="EMBL" id="KIX04804.1"/>
    </source>
</evidence>
<dbReference type="EMBL" id="KN847478">
    <property type="protein sequence ID" value="KIX04804.1"/>
    <property type="molecule type" value="Genomic_DNA"/>
</dbReference>
<keyword evidence="3" id="KW-1185">Reference proteome</keyword>
<sequence>MVLAKESFPSSIPPSDYRDRESPESETSQEYENDLPLRGQNSWSIDPELCAEARSREVENAAVDFLILYKEKDPMYLPSSWVVSNEARSPFVPSWQFPPMSLDMTEE</sequence>
<name>A0A0D2IG88_9EURO</name>
<evidence type="ECO:0000256" key="1">
    <source>
        <dbReference type="SAM" id="MobiDB-lite"/>
    </source>
</evidence>
<dbReference type="AlphaFoldDB" id="A0A0D2IG88"/>
<dbReference type="VEuPathDB" id="FungiDB:Z518_05675"/>
<dbReference type="HOGENOM" id="CLU_2211410_0_0_1"/>
<evidence type="ECO:0000313" key="3">
    <source>
        <dbReference type="Proteomes" id="UP000053617"/>
    </source>
</evidence>
<organism evidence="2 3">
    <name type="scientific">Rhinocladiella mackenziei CBS 650.93</name>
    <dbReference type="NCBI Taxonomy" id="1442369"/>
    <lineage>
        <taxon>Eukaryota</taxon>
        <taxon>Fungi</taxon>
        <taxon>Dikarya</taxon>
        <taxon>Ascomycota</taxon>
        <taxon>Pezizomycotina</taxon>
        <taxon>Eurotiomycetes</taxon>
        <taxon>Chaetothyriomycetidae</taxon>
        <taxon>Chaetothyriales</taxon>
        <taxon>Herpotrichiellaceae</taxon>
        <taxon>Rhinocladiella</taxon>
    </lineage>
</organism>
<dbReference type="RefSeq" id="XP_013271940.1">
    <property type="nucleotide sequence ID" value="XM_013416486.1"/>
</dbReference>